<accession>A0A6U5LL70</accession>
<feature type="region of interest" description="Disordered" evidence="1">
    <location>
        <begin position="289"/>
        <end position="318"/>
    </location>
</feature>
<evidence type="ECO:0000313" key="5">
    <source>
        <dbReference type="EMBL" id="CAD8901261.1"/>
    </source>
</evidence>
<evidence type="ECO:0000313" key="4">
    <source>
        <dbReference type="EMBL" id="CAD8901260.1"/>
    </source>
</evidence>
<feature type="chain" id="PRO_5036192312" evidence="2">
    <location>
        <begin position="27"/>
        <end position="473"/>
    </location>
</feature>
<dbReference type="EMBL" id="HBFR01038983">
    <property type="protein sequence ID" value="CAD8901260.1"/>
    <property type="molecule type" value="Transcribed_RNA"/>
</dbReference>
<evidence type="ECO:0000256" key="1">
    <source>
        <dbReference type="SAM" id="MobiDB-lite"/>
    </source>
</evidence>
<dbReference type="EMBL" id="HBFR01038984">
    <property type="protein sequence ID" value="CAD8901261.1"/>
    <property type="molecule type" value="Transcribed_RNA"/>
</dbReference>
<name>A0A6U5LL70_9STRA</name>
<reference evidence="5" key="1">
    <citation type="submission" date="2021-01" db="EMBL/GenBank/DDBJ databases">
        <authorList>
            <person name="Corre E."/>
            <person name="Pelletier E."/>
            <person name="Niang G."/>
            <person name="Scheremetjew M."/>
            <person name="Finn R."/>
            <person name="Kale V."/>
            <person name="Holt S."/>
            <person name="Cochrane G."/>
            <person name="Meng A."/>
            <person name="Brown T."/>
            <person name="Cohen L."/>
        </authorList>
    </citation>
    <scope>NUCLEOTIDE SEQUENCE</scope>
    <source>
        <strain evidence="5">308</strain>
    </source>
</reference>
<sequence>MPSKRRKMRFVFFILSISTTFKIDSALDQPENIFGNRSLRKCVDDEAFSSEKKSIVTTCANCCPNKKAKKKFCKKEFKYDGTKMEGKVWCPATCDNCSEETCQDNEDFTWKWKKGAIQYKNMTCKKLGDYLSITRKNICDSHDPKLDGEKTLVEEICPITCEACPSPAPSYTPSTAPPTMCQDNKDFKWKWKKGQITYGKLGCKKLGDYLSTTKKTICESHNPKFNGEKTLVEEICRETCGTCATPVPSHVPSSAPSAEPSLNPSDSHSVSPSALPSVLPSALPSIFPSARPSSIPSDEPSPEPSQLCTTQTLDGSNLESSGSGSFLAFDMKSLAQNTIQIEALEYRQIYQYGSFNIYTKQGSWTEATPINKSSESKWGLVATGTENSNWVKVNIKPVKVRPMATQGFLISKGTQIRLDSSDGPGVSNNHISIPQTGRAGGGNNGGFGGYYYSGIRSFYGKVVYSVCGETAEL</sequence>
<evidence type="ECO:0000313" key="3">
    <source>
        <dbReference type="EMBL" id="CAD8901257.1"/>
    </source>
</evidence>
<dbReference type="EMBL" id="HBFR01038980">
    <property type="protein sequence ID" value="CAD8901257.1"/>
    <property type="molecule type" value="Transcribed_RNA"/>
</dbReference>
<organism evidence="5">
    <name type="scientific">Corethron hystrix</name>
    <dbReference type="NCBI Taxonomy" id="216773"/>
    <lineage>
        <taxon>Eukaryota</taxon>
        <taxon>Sar</taxon>
        <taxon>Stramenopiles</taxon>
        <taxon>Ochrophyta</taxon>
        <taxon>Bacillariophyta</taxon>
        <taxon>Coscinodiscophyceae</taxon>
        <taxon>Corethrophycidae</taxon>
        <taxon>Corethrales</taxon>
        <taxon>Corethraceae</taxon>
        <taxon>Corethron</taxon>
    </lineage>
</organism>
<keyword evidence="2" id="KW-0732">Signal</keyword>
<evidence type="ECO:0000256" key="2">
    <source>
        <dbReference type="SAM" id="SignalP"/>
    </source>
</evidence>
<dbReference type="AlphaFoldDB" id="A0A6U5LL70"/>
<gene>
    <name evidence="3" type="ORF">CHYS00102_LOCUS28476</name>
    <name evidence="4" type="ORF">CHYS00102_LOCUS28479</name>
    <name evidence="5" type="ORF">CHYS00102_LOCUS28480</name>
</gene>
<feature type="region of interest" description="Disordered" evidence="1">
    <location>
        <begin position="247"/>
        <end position="276"/>
    </location>
</feature>
<feature type="signal peptide" evidence="2">
    <location>
        <begin position="1"/>
        <end position="26"/>
    </location>
</feature>
<feature type="compositionally biased region" description="Polar residues" evidence="1">
    <location>
        <begin position="306"/>
        <end position="318"/>
    </location>
</feature>
<protein>
    <submittedName>
        <fullName evidence="5">Uncharacterized protein</fullName>
    </submittedName>
</protein>
<proteinExistence type="predicted"/>